<dbReference type="SUPFAM" id="SSF48403">
    <property type="entry name" value="Ankyrin repeat"/>
    <property type="match status" value="1"/>
</dbReference>
<dbReference type="Pfam" id="PF12796">
    <property type="entry name" value="Ank_2"/>
    <property type="match status" value="2"/>
</dbReference>
<dbReference type="EC" id="3.1.1.4" evidence="1"/>
<dbReference type="PROSITE" id="PS51635">
    <property type="entry name" value="PNPLA"/>
    <property type="match status" value="1"/>
</dbReference>
<dbReference type="SUPFAM" id="SSF52151">
    <property type="entry name" value="FabD/lysophospholipase-like"/>
    <property type="match status" value="1"/>
</dbReference>
<keyword evidence="2" id="KW-0677">Repeat</keyword>
<evidence type="ECO:0000256" key="4">
    <source>
        <dbReference type="ARBA" id="ARBA00023043"/>
    </source>
</evidence>
<organism evidence="10">
    <name type="scientific">Clastoptera arizonana</name>
    <name type="common">Arizona spittle bug</name>
    <dbReference type="NCBI Taxonomy" id="38151"/>
    <lineage>
        <taxon>Eukaryota</taxon>
        <taxon>Metazoa</taxon>
        <taxon>Ecdysozoa</taxon>
        <taxon>Arthropoda</taxon>
        <taxon>Hexapoda</taxon>
        <taxon>Insecta</taxon>
        <taxon>Pterygota</taxon>
        <taxon>Neoptera</taxon>
        <taxon>Paraneoptera</taxon>
        <taxon>Hemiptera</taxon>
        <taxon>Auchenorrhyncha</taxon>
        <taxon>Cercopoidea</taxon>
        <taxon>Clastopteridae</taxon>
        <taxon>Clastoptera</taxon>
    </lineage>
</organism>
<gene>
    <name evidence="10" type="ORF">g.31700</name>
    <name evidence="11" type="ORF">g.31702</name>
</gene>
<sequence length="786" mass="86319">MSWLTAGNVLRNIFNVTPNPNKVIEVKQDKYADRSIICREDSLVLFEPSSSETKYEILLYRPYCDQAFSLCRFDKREDSELRFICYKDKIPNLVTISTVICSLNGLQRVCDLIQENPSWNIAHLVVSLNLTDCLQHPLILSCLNTPDETNGLSPLQLAVKCSNLTVVKSFIANGAIIDHIDNEGNTAFHFGASTNKDIILALIQKTPPQCLNLRNIDGYTPLHLACLRDHPDCVQTLLSKGADVNISADGNSNLTPSSSDGPKLALGDFMADNQKKLYSQDMKFGGTPLHWSSSRQVIEQLLDCNCDINILNFKKQTALHVMVLRNRIECAVALMSRCADLDILDSDGNSALHVAVLGKNIPILQALIVFGADISLLNNEGRSARHIAAADSDSTSERMLYILHATGAPRCPESTHGCTQGCMAGGTWVGLAPPPIPSLPARQIFECFENEFLSSKVQNVKGGRVLCLDGGGIRGLILVTILLHLEAAVGKPIIHCFDWVAGTSTGAILALGLARGKSLKECLCLYFQMKEKAFLGSKPYSSEPLETILKSALGTETVMADIIHPKMMVMGLIADKKPAELHIFRNYPSPCEILDPYSIINQKHPSEQFLWQAARASGAAPSYFRCFGRFLDGGLIANNPTLDALTEIHEYNIALKYVKRTDEVQPPKVVVSVGTGCIPVKPIKVIDIFRPENLYDTAKLALGVSSIAALLVDQATLADGRVIDRCNALCSMIGVPFFRFSPQLSEDIAMDEKNDEKLVNMLWETKAYINNNDKAVKKLASLLNCE</sequence>
<dbReference type="EMBL" id="GEDC01014317">
    <property type="protein sequence ID" value="JAS22981.1"/>
    <property type="molecule type" value="Transcribed_RNA"/>
</dbReference>
<name>A0A1B6DBA0_9HEMI</name>
<feature type="short sequence motif" description="GXSXG" evidence="8">
    <location>
        <begin position="502"/>
        <end position="506"/>
    </location>
</feature>
<dbReference type="PANTHER" id="PTHR24139:SF34">
    <property type="entry name" value="85_88 KDA CALCIUM-INDEPENDENT PHOSPHOLIPASE A2"/>
    <property type="match status" value="1"/>
</dbReference>
<proteinExistence type="predicted"/>
<evidence type="ECO:0000259" key="9">
    <source>
        <dbReference type="PROSITE" id="PS51635"/>
    </source>
</evidence>
<dbReference type="GO" id="GO:0047499">
    <property type="term" value="F:calcium-independent phospholipase A2 activity"/>
    <property type="evidence" value="ECO:0007669"/>
    <property type="project" value="InterPro"/>
</dbReference>
<dbReference type="InterPro" id="IPR002641">
    <property type="entry name" value="PNPLA_dom"/>
</dbReference>
<dbReference type="GO" id="GO:0016042">
    <property type="term" value="P:lipid catabolic process"/>
    <property type="evidence" value="ECO:0007669"/>
    <property type="project" value="UniProtKB-UniRule"/>
</dbReference>
<dbReference type="AlphaFoldDB" id="A0A1B6DBA0"/>
<dbReference type="Gene3D" id="3.40.1090.10">
    <property type="entry name" value="Cytosolic phospholipase A2 catalytic domain"/>
    <property type="match status" value="1"/>
</dbReference>
<feature type="repeat" description="ANK" evidence="7">
    <location>
        <begin position="217"/>
        <end position="249"/>
    </location>
</feature>
<dbReference type="GO" id="GO:0005739">
    <property type="term" value="C:mitochondrion"/>
    <property type="evidence" value="ECO:0007669"/>
    <property type="project" value="TreeGrafter"/>
</dbReference>
<dbReference type="GO" id="GO:0052816">
    <property type="term" value="F:long-chain fatty acyl-CoA hydrolase activity"/>
    <property type="evidence" value="ECO:0007669"/>
    <property type="project" value="TreeGrafter"/>
</dbReference>
<feature type="short sequence motif" description="DGA/G" evidence="8">
    <location>
        <begin position="632"/>
        <end position="634"/>
    </location>
</feature>
<evidence type="ECO:0000256" key="5">
    <source>
        <dbReference type="ARBA" id="ARBA00023098"/>
    </source>
</evidence>
<dbReference type="GO" id="GO:2000304">
    <property type="term" value="P:positive regulation of ceramide biosynthetic process"/>
    <property type="evidence" value="ECO:0007669"/>
    <property type="project" value="TreeGrafter"/>
</dbReference>
<feature type="active site" description="Nucleophile" evidence="8">
    <location>
        <position position="504"/>
    </location>
</feature>
<dbReference type="InterPro" id="IPR002110">
    <property type="entry name" value="Ankyrin_rpt"/>
</dbReference>
<evidence type="ECO:0000313" key="11">
    <source>
        <dbReference type="EMBL" id="JAS28897.1"/>
    </source>
</evidence>
<dbReference type="InterPro" id="IPR047148">
    <property type="entry name" value="PLPL9"/>
</dbReference>
<accession>A0A1B6DBA0</accession>
<dbReference type="Gene3D" id="1.25.40.20">
    <property type="entry name" value="Ankyrin repeat-containing domain"/>
    <property type="match status" value="2"/>
</dbReference>
<evidence type="ECO:0000256" key="2">
    <source>
        <dbReference type="ARBA" id="ARBA00022737"/>
    </source>
</evidence>
<evidence type="ECO:0000256" key="7">
    <source>
        <dbReference type="PROSITE-ProRule" id="PRU00023"/>
    </source>
</evidence>
<comment type="catalytic activity">
    <reaction evidence="6">
        <text>a 1,2-diacyl-sn-glycero-3-phosphocholine + H2O = a 1-acyl-sn-glycero-3-phosphocholine + a fatty acid + H(+)</text>
        <dbReference type="Rhea" id="RHEA:15801"/>
        <dbReference type="ChEBI" id="CHEBI:15377"/>
        <dbReference type="ChEBI" id="CHEBI:15378"/>
        <dbReference type="ChEBI" id="CHEBI:28868"/>
        <dbReference type="ChEBI" id="CHEBI:57643"/>
        <dbReference type="ChEBI" id="CHEBI:58168"/>
        <dbReference type="EC" id="3.1.1.4"/>
    </reaction>
    <physiologicalReaction direction="left-to-right" evidence="6">
        <dbReference type="Rhea" id="RHEA:15802"/>
    </physiologicalReaction>
</comment>
<keyword evidence="8" id="KW-0442">Lipid degradation</keyword>
<evidence type="ECO:0000256" key="1">
    <source>
        <dbReference type="ARBA" id="ARBA00013278"/>
    </source>
</evidence>
<dbReference type="PROSITE" id="PS50088">
    <property type="entry name" value="ANK_REPEAT"/>
    <property type="match status" value="3"/>
</dbReference>
<dbReference type="PANTHER" id="PTHR24139">
    <property type="entry name" value="CALCIUM-INDEPENDENT PHOSPHOLIPASE A2"/>
    <property type="match status" value="1"/>
</dbReference>
<feature type="short sequence motif" description="GXGXXG" evidence="8">
    <location>
        <begin position="470"/>
        <end position="475"/>
    </location>
</feature>
<reference evidence="10" key="1">
    <citation type="submission" date="2015-12" db="EMBL/GenBank/DDBJ databases">
        <title>De novo transcriptome assembly of four potential Pierce s Disease insect vectors from Arizona vineyards.</title>
        <authorList>
            <person name="Tassone E.E."/>
        </authorList>
    </citation>
    <scope>NUCLEOTIDE SEQUENCE</scope>
</reference>
<keyword evidence="4 7" id="KW-0040">ANK repeat</keyword>
<evidence type="ECO:0000256" key="8">
    <source>
        <dbReference type="PROSITE-ProRule" id="PRU01161"/>
    </source>
</evidence>
<evidence type="ECO:0000256" key="6">
    <source>
        <dbReference type="ARBA" id="ARBA00023422"/>
    </source>
</evidence>
<dbReference type="PROSITE" id="PS50297">
    <property type="entry name" value="ANK_REP_REGION"/>
    <property type="match status" value="3"/>
</dbReference>
<evidence type="ECO:0000313" key="10">
    <source>
        <dbReference type="EMBL" id="JAS22981.1"/>
    </source>
</evidence>
<feature type="repeat" description="ANK" evidence="7">
    <location>
        <begin position="347"/>
        <end position="379"/>
    </location>
</feature>
<feature type="repeat" description="ANK" evidence="7">
    <location>
        <begin position="150"/>
        <end position="182"/>
    </location>
</feature>
<dbReference type="InterPro" id="IPR036770">
    <property type="entry name" value="Ankyrin_rpt-contain_sf"/>
</dbReference>
<dbReference type="EMBL" id="GEDC01008401">
    <property type="protein sequence ID" value="JAS28897.1"/>
    <property type="molecule type" value="Transcribed_RNA"/>
</dbReference>
<dbReference type="CDD" id="cd07212">
    <property type="entry name" value="Pat_PNPLA9"/>
    <property type="match status" value="1"/>
</dbReference>
<feature type="active site" description="Proton acceptor" evidence="8">
    <location>
        <position position="632"/>
    </location>
</feature>
<evidence type="ECO:0000256" key="3">
    <source>
        <dbReference type="ARBA" id="ARBA00022801"/>
    </source>
</evidence>
<dbReference type="InterPro" id="IPR016035">
    <property type="entry name" value="Acyl_Trfase/lysoPLipase"/>
</dbReference>
<keyword evidence="5 8" id="KW-0443">Lipid metabolism</keyword>
<dbReference type="Pfam" id="PF01734">
    <property type="entry name" value="Patatin"/>
    <property type="match status" value="1"/>
</dbReference>
<dbReference type="SMART" id="SM00248">
    <property type="entry name" value="ANK"/>
    <property type="match status" value="7"/>
</dbReference>
<feature type="domain" description="PNPLA" evidence="9">
    <location>
        <begin position="466"/>
        <end position="645"/>
    </location>
</feature>
<keyword evidence="3 8" id="KW-0378">Hydrolase</keyword>
<protein>
    <recommendedName>
        <fullName evidence="1">phospholipase A2</fullName>
        <ecNumber evidence="1">3.1.1.4</ecNumber>
    </recommendedName>
</protein>